<feature type="compositionally biased region" description="Acidic residues" evidence="1">
    <location>
        <begin position="201"/>
        <end position="212"/>
    </location>
</feature>
<evidence type="ECO:0000313" key="3">
    <source>
        <dbReference type="Proteomes" id="UP000620124"/>
    </source>
</evidence>
<protein>
    <submittedName>
        <fullName evidence="2">Uncharacterized protein</fullName>
    </submittedName>
</protein>
<dbReference type="AlphaFoldDB" id="A0A8H6Y5T9"/>
<organism evidence="2 3">
    <name type="scientific">Mycena venus</name>
    <dbReference type="NCBI Taxonomy" id="2733690"/>
    <lineage>
        <taxon>Eukaryota</taxon>
        <taxon>Fungi</taxon>
        <taxon>Dikarya</taxon>
        <taxon>Basidiomycota</taxon>
        <taxon>Agaricomycotina</taxon>
        <taxon>Agaricomycetes</taxon>
        <taxon>Agaricomycetidae</taxon>
        <taxon>Agaricales</taxon>
        <taxon>Marasmiineae</taxon>
        <taxon>Mycenaceae</taxon>
        <taxon>Mycena</taxon>
    </lineage>
</organism>
<name>A0A8H6Y5T9_9AGAR</name>
<keyword evidence="3" id="KW-1185">Reference proteome</keyword>
<dbReference type="Proteomes" id="UP000620124">
    <property type="component" value="Unassembled WGS sequence"/>
</dbReference>
<reference evidence="2" key="1">
    <citation type="submission" date="2020-05" db="EMBL/GenBank/DDBJ databases">
        <title>Mycena genomes resolve the evolution of fungal bioluminescence.</title>
        <authorList>
            <person name="Tsai I.J."/>
        </authorList>
    </citation>
    <scope>NUCLEOTIDE SEQUENCE</scope>
    <source>
        <strain evidence="2">CCC161011</strain>
    </source>
</reference>
<accession>A0A8H6Y5T9</accession>
<proteinExistence type="predicted"/>
<comment type="caution">
    <text evidence="2">The sequence shown here is derived from an EMBL/GenBank/DDBJ whole genome shotgun (WGS) entry which is preliminary data.</text>
</comment>
<dbReference type="OrthoDB" id="2981691at2759"/>
<evidence type="ECO:0000256" key="1">
    <source>
        <dbReference type="SAM" id="MobiDB-lite"/>
    </source>
</evidence>
<sequence length="347" mass="38566">MTSSVPSAAVVDAASKACSMLRPVSGDEMRCKLEWAWGLERGTLDEHLGYFVDPHLVDVLLDDNLILIAHSDALKKIFLVTSNAPLGFVECRTVINDLYSDSESFEYLVLPVDPSNGITPRSLVSRVPPHLTISSSVDKIFKRWSYGRAEFKALGTSVIKLVTDSPPTGATFKPNARTFIFLRYIHEGWATRHVPPRFLGIEEDSDDDEESAEGSGTMEWEVSTVESEDEEPQSRLLPHEFETDPVPKFQPISMAIEDDAISIDSHITGVEGPEEFYKVSLARGVYETDPSWSKGIRSWAQGASGIDDEKVLLNDGQIETDPREKPRVATSLNLDKPDWQITAARTR</sequence>
<gene>
    <name evidence="2" type="ORF">MVEN_01066900</name>
</gene>
<feature type="region of interest" description="Disordered" evidence="1">
    <location>
        <begin position="199"/>
        <end position="237"/>
    </location>
</feature>
<dbReference type="EMBL" id="JACAZI010000008">
    <property type="protein sequence ID" value="KAF7353813.1"/>
    <property type="molecule type" value="Genomic_DNA"/>
</dbReference>
<evidence type="ECO:0000313" key="2">
    <source>
        <dbReference type="EMBL" id="KAF7353813.1"/>
    </source>
</evidence>